<evidence type="ECO:0008006" key="4">
    <source>
        <dbReference type="Google" id="ProtNLM"/>
    </source>
</evidence>
<feature type="region of interest" description="Disordered" evidence="1">
    <location>
        <begin position="1"/>
        <end position="52"/>
    </location>
</feature>
<feature type="compositionally biased region" description="Low complexity" evidence="1">
    <location>
        <begin position="27"/>
        <end position="39"/>
    </location>
</feature>
<protein>
    <recommendedName>
        <fullName evidence="4">CopG family transcriptional regulator</fullName>
    </recommendedName>
</protein>
<organism evidence="2 3">
    <name type="scientific">Staphylococcus warneri</name>
    <dbReference type="NCBI Taxonomy" id="1292"/>
    <lineage>
        <taxon>Bacteria</taxon>
        <taxon>Bacillati</taxon>
        <taxon>Bacillota</taxon>
        <taxon>Bacilli</taxon>
        <taxon>Bacillales</taxon>
        <taxon>Staphylococcaceae</taxon>
        <taxon>Staphylococcus</taxon>
    </lineage>
</organism>
<dbReference type="EMBL" id="QSTD01000009">
    <property type="protein sequence ID" value="RGM28311.1"/>
    <property type="molecule type" value="Genomic_DNA"/>
</dbReference>
<gene>
    <name evidence="2" type="ORF">DXC19_11545</name>
</gene>
<name>A0A8B2ZHW2_STAWA</name>
<proteinExistence type="predicted"/>
<dbReference type="Proteomes" id="UP000261016">
    <property type="component" value="Unassembled WGS sequence"/>
</dbReference>
<dbReference type="RefSeq" id="WP_117725966.1">
    <property type="nucleotide sequence ID" value="NZ_CABMFV010000009.1"/>
</dbReference>
<evidence type="ECO:0000313" key="3">
    <source>
        <dbReference type="Proteomes" id="UP000261016"/>
    </source>
</evidence>
<accession>A0A8B2ZHW2</accession>
<evidence type="ECO:0000256" key="1">
    <source>
        <dbReference type="SAM" id="MobiDB-lite"/>
    </source>
</evidence>
<reference evidence="2 3" key="1">
    <citation type="submission" date="2018-08" db="EMBL/GenBank/DDBJ databases">
        <title>A genome reference for cultivated species of the human gut microbiota.</title>
        <authorList>
            <person name="Zou Y."/>
            <person name="Xue W."/>
            <person name="Luo G."/>
        </authorList>
    </citation>
    <scope>NUCLEOTIDE SEQUENCE [LARGE SCALE GENOMIC DNA]</scope>
    <source>
        <strain evidence="2 3">OM08-17AT</strain>
    </source>
</reference>
<dbReference type="AlphaFoldDB" id="A0A8B2ZHW2"/>
<feature type="compositionally biased region" description="Basic and acidic residues" evidence="1">
    <location>
        <begin position="1"/>
        <end position="25"/>
    </location>
</feature>
<comment type="caution">
    <text evidence="2">The sequence shown here is derived from an EMBL/GenBank/DDBJ whole genome shotgun (WGS) entry which is preliminary data.</text>
</comment>
<sequence>MNTKFGERVAKENKKNDNRQRKMEGFKTTQQSTKQSKSSPLDNTHIPKQEPVEIKHKYTFSLKPSVRAKIEKIAKENNYKSSSDLLNTMFENMD</sequence>
<evidence type="ECO:0000313" key="2">
    <source>
        <dbReference type="EMBL" id="RGM28311.1"/>
    </source>
</evidence>